<comment type="similarity">
    <text evidence="2">Belongs to the perilipin family.</text>
</comment>
<keyword evidence="3" id="KW-0551">Lipid droplet</keyword>
<dbReference type="GO" id="GO:0005829">
    <property type="term" value="C:cytosol"/>
    <property type="evidence" value="ECO:0007669"/>
    <property type="project" value="TreeGrafter"/>
</dbReference>
<organism evidence="5 6">
    <name type="scientific">Notechis scutatus</name>
    <name type="common">mainland tiger snake</name>
    <dbReference type="NCBI Taxonomy" id="8663"/>
    <lineage>
        <taxon>Eukaryota</taxon>
        <taxon>Metazoa</taxon>
        <taxon>Chordata</taxon>
        <taxon>Craniata</taxon>
        <taxon>Vertebrata</taxon>
        <taxon>Euteleostomi</taxon>
        <taxon>Lepidosauria</taxon>
        <taxon>Squamata</taxon>
        <taxon>Bifurcata</taxon>
        <taxon>Unidentata</taxon>
        <taxon>Episquamata</taxon>
        <taxon>Toxicofera</taxon>
        <taxon>Serpentes</taxon>
        <taxon>Colubroidea</taxon>
        <taxon>Elapidae</taxon>
        <taxon>Hydrophiinae</taxon>
        <taxon>Notechis</taxon>
    </lineage>
</organism>
<keyword evidence="5" id="KW-1185">Reference proteome</keyword>
<protein>
    <submittedName>
        <fullName evidence="6">Perilipin-5-like</fullName>
    </submittedName>
</protein>
<proteinExistence type="inferred from homology"/>
<dbReference type="PANTHER" id="PTHR14024:SF11">
    <property type="entry name" value="PERILIPIN-3"/>
    <property type="match status" value="1"/>
</dbReference>
<feature type="coiled-coil region" evidence="4">
    <location>
        <begin position="77"/>
        <end position="146"/>
    </location>
</feature>
<name>A0A6J1WA63_9SAUR</name>
<dbReference type="AlphaFoldDB" id="A0A6J1WA63"/>
<reference evidence="6" key="1">
    <citation type="submission" date="2025-08" db="UniProtKB">
        <authorList>
            <consortium name="RefSeq"/>
        </authorList>
    </citation>
    <scope>IDENTIFICATION</scope>
</reference>
<dbReference type="GO" id="GO:0005811">
    <property type="term" value="C:lipid droplet"/>
    <property type="evidence" value="ECO:0007669"/>
    <property type="project" value="UniProtKB-SubCell"/>
</dbReference>
<evidence type="ECO:0000256" key="3">
    <source>
        <dbReference type="ARBA" id="ARBA00022677"/>
    </source>
</evidence>
<dbReference type="Pfam" id="PF03036">
    <property type="entry name" value="Perilipin"/>
    <property type="match status" value="1"/>
</dbReference>
<feature type="non-terminal residue" evidence="6">
    <location>
        <position position="149"/>
    </location>
</feature>
<dbReference type="GO" id="GO:0010890">
    <property type="term" value="P:positive regulation of triglyceride storage"/>
    <property type="evidence" value="ECO:0007669"/>
    <property type="project" value="TreeGrafter"/>
</dbReference>
<dbReference type="GeneID" id="113431727"/>
<evidence type="ECO:0000313" key="5">
    <source>
        <dbReference type="Proteomes" id="UP000504612"/>
    </source>
</evidence>
<dbReference type="KEGG" id="nss:113431727"/>
<gene>
    <name evidence="6" type="primary">LOC113431727</name>
</gene>
<dbReference type="Gene3D" id="3.30.720.170">
    <property type="entry name" value="Perilipin, alpha-beta domain"/>
    <property type="match status" value="1"/>
</dbReference>
<evidence type="ECO:0000256" key="4">
    <source>
        <dbReference type="SAM" id="Coils"/>
    </source>
</evidence>
<comment type="subcellular location">
    <subcellularLocation>
        <location evidence="1">Lipid droplet</location>
    </subcellularLocation>
</comment>
<evidence type="ECO:0000256" key="2">
    <source>
        <dbReference type="ARBA" id="ARBA00006311"/>
    </source>
</evidence>
<dbReference type="InterPro" id="IPR004279">
    <property type="entry name" value="Perilipin"/>
</dbReference>
<evidence type="ECO:0000313" key="6">
    <source>
        <dbReference type="RefSeq" id="XP_026549793.1"/>
    </source>
</evidence>
<dbReference type="RefSeq" id="XP_026549793.1">
    <property type="nucleotide sequence ID" value="XM_026694008.1"/>
</dbReference>
<evidence type="ECO:0000256" key="1">
    <source>
        <dbReference type="ARBA" id="ARBA00004502"/>
    </source>
</evidence>
<dbReference type="Proteomes" id="UP000504612">
    <property type="component" value="Unplaced"/>
</dbReference>
<dbReference type="PANTHER" id="PTHR14024">
    <property type="entry name" value="PERILIPIN"/>
    <property type="match status" value="1"/>
</dbReference>
<dbReference type="SUPFAM" id="SSF109775">
    <property type="entry name" value="Mannose-6-phosphate receptor binding protein 1 (Tip47), C-terminal domain"/>
    <property type="match status" value="1"/>
</dbReference>
<keyword evidence="4" id="KW-0175">Coiled coil</keyword>
<dbReference type="Gene3D" id="1.20.120.340">
    <property type="entry name" value="Flagellar protein FliS"/>
    <property type="match status" value="1"/>
</dbReference>
<accession>A0A6J1WA63</accession>
<sequence>MVFVFLQKVLGPTTANILAEAEAEASKYADGLQSLEVEWSEDTNEPHRILTCQICQLFVRTVDRLLDKSEQLMDHYLPLTEEEIANLKKAVEELDDSTNDHEMQVCFARISNLSGKLRQRAYMMALSKLRVARKNTEENLAQLQQTIDL</sequence>
<dbReference type="GO" id="GO:0019915">
    <property type="term" value="P:lipid storage"/>
    <property type="evidence" value="ECO:0007669"/>
    <property type="project" value="TreeGrafter"/>
</dbReference>